<evidence type="ECO:0000256" key="1">
    <source>
        <dbReference type="SAM" id="Phobius"/>
    </source>
</evidence>
<accession>A0A4Q9MID2</accession>
<sequence length="62" mass="7032">MDRSLRAWYVAFHVTPMTIASAMIWPPRMTTLPIRLRKEGVVACDTQPSAGTAETDVWWKSP</sequence>
<proteinExistence type="predicted"/>
<gene>
    <name evidence="2" type="ORF">BD311DRAFT_760917</name>
</gene>
<evidence type="ECO:0000313" key="2">
    <source>
        <dbReference type="EMBL" id="TBU27165.1"/>
    </source>
</evidence>
<name>A0A4Q9MID2_9APHY</name>
<keyword evidence="1" id="KW-0812">Transmembrane</keyword>
<reference evidence="2" key="1">
    <citation type="submission" date="2019-01" db="EMBL/GenBank/DDBJ databases">
        <title>Draft genome sequences of three monokaryotic isolates of the white-rot basidiomycete fungus Dichomitus squalens.</title>
        <authorList>
            <consortium name="DOE Joint Genome Institute"/>
            <person name="Lopez S.C."/>
            <person name="Andreopoulos B."/>
            <person name="Pangilinan J."/>
            <person name="Lipzen A."/>
            <person name="Riley R."/>
            <person name="Ahrendt S."/>
            <person name="Ng V."/>
            <person name="Barry K."/>
            <person name="Daum C."/>
            <person name="Grigoriev I.V."/>
            <person name="Hilden K.S."/>
            <person name="Makela M.R."/>
            <person name="de Vries R.P."/>
        </authorList>
    </citation>
    <scope>NUCLEOTIDE SEQUENCE [LARGE SCALE GENOMIC DNA]</scope>
    <source>
        <strain evidence="2">OM18370.1</strain>
    </source>
</reference>
<keyword evidence="1" id="KW-0472">Membrane</keyword>
<feature type="transmembrane region" description="Helical" evidence="1">
    <location>
        <begin position="6"/>
        <end position="25"/>
    </location>
</feature>
<dbReference type="EMBL" id="ML143435">
    <property type="protein sequence ID" value="TBU27165.1"/>
    <property type="molecule type" value="Genomic_DNA"/>
</dbReference>
<dbReference type="AlphaFoldDB" id="A0A4Q9MID2"/>
<dbReference type="Proteomes" id="UP000292957">
    <property type="component" value="Unassembled WGS sequence"/>
</dbReference>
<protein>
    <submittedName>
        <fullName evidence="2">Uncharacterized protein</fullName>
    </submittedName>
</protein>
<organism evidence="2">
    <name type="scientific">Dichomitus squalens</name>
    <dbReference type="NCBI Taxonomy" id="114155"/>
    <lineage>
        <taxon>Eukaryota</taxon>
        <taxon>Fungi</taxon>
        <taxon>Dikarya</taxon>
        <taxon>Basidiomycota</taxon>
        <taxon>Agaricomycotina</taxon>
        <taxon>Agaricomycetes</taxon>
        <taxon>Polyporales</taxon>
        <taxon>Polyporaceae</taxon>
        <taxon>Dichomitus</taxon>
    </lineage>
</organism>
<keyword evidence="1" id="KW-1133">Transmembrane helix</keyword>